<dbReference type="Gene3D" id="3.20.20.190">
    <property type="entry name" value="Phosphatidylinositol (PI) phosphodiesterase"/>
    <property type="match status" value="1"/>
</dbReference>
<evidence type="ECO:0000259" key="2">
    <source>
        <dbReference type="PROSITE" id="PS51704"/>
    </source>
</evidence>
<evidence type="ECO:0000256" key="1">
    <source>
        <dbReference type="SAM" id="SignalP"/>
    </source>
</evidence>
<evidence type="ECO:0000313" key="4">
    <source>
        <dbReference type="Proteomes" id="UP000019593"/>
    </source>
</evidence>
<dbReference type="Proteomes" id="UP000019593">
    <property type="component" value="Chromosome"/>
</dbReference>
<dbReference type="SUPFAM" id="SSF51695">
    <property type="entry name" value="PLC-like phosphodiesterases"/>
    <property type="match status" value="1"/>
</dbReference>
<dbReference type="PROSITE" id="PS51704">
    <property type="entry name" value="GP_PDE"/>
    <property type="match status" value="1"/>
</dbReference>
<dbReference type="Pfam" id="PF03009">
    <property type="entry name" value="GDPD"/>
    <property type="match status" value="1"/>
</dbReference>
<dbReference type="InterPro" id="IPR017946">
    <property type="entry name" value="PLC-like_Pdiesterase_TIM-brl"/>
</dbReference>
<keyword evidence="1" id="KW-0732">Signal</keyword>
<feature type="chain" id="PRO_5004912983" evidence="1">
    <location>
        <begin position="22"/>
        <end position="210"/>
    </location>
</feature>
<keyword evidence="4" id="KW-1185">Reference proteome</keyword>
<gene>
    <name evidence="3" type="ORF">roselon_01538</name>
</gene>
<reference evidence="3 4" key="1">
    <citation type="submission" date="2013-03" db="EMBL/GenBank/DDBJ databases">
        <authorList>
            <person name="Fiebig A."/>
            <person name="Goeker M."/>
            <person name="Klenk H.-P.P."/>
        </authorList>
    </citation>
    <scope>NUCLEOTIDE SEQUENCE [LARGE SCALE GENOMIC DNA]</scope>
    <source>
        <strain evidence="4">DSM 19469</strain>
    </source>
</reference>
<dbReference type="AlphaFoldDB" id="W8SN55"/>
<dbReference type="HOGENOM" id="CLU_1309342_0_0_5"/>
<dbReference type="PANTHER" id="PTHR46211">
    <property type="entry name" value="GLYCEROPHOSPHORYL DIESTER PHOSPHODIESTERASE"/>
    <property type="match status" value="1"/>
</dbReference>
<dbReference type="EMBL" id="CP004372">
    <property type="protein sequence ID" value="AHM03920.1"/>
    <property type="molecule type" value="Genomic_DNA"/>
</dbReference>
<dbReference type="PANTHER" id="PTHR46211:SF1">
    <property type="entry name" value="GLYCEROPHOSPHODIESTER PHOSPHODIESTERASE, CYTOPLASMIC"/>
    <property type="match status" value="1"/>
</dbReference>
<dbReference type="InterPro" id="IPR030395">
    <property type="entry name" value="GP_PDE_dom"/>
</dbReference>
<evidence type="ECO:0000313" key="3">
    <source>
        <dbReference type="EMBL" id="AHM03920.1"/>
    </source>
</evidence>
<dbReference type="STRING" id="1294273.roselon_01538"/>
<proteinExistence type="predicted"/>
<organism evidence="3 4">
    <name type="scientific">Roseicyclus elongatus DSM 19469</name>
    <dbReference type="NCBI Taxonomy" id="1294273"/>
    <lineage>
        <taxon>Bacteria</taxon>
        <taxon>Pseudomonadati</taxon>
        <taxon>Pseudomonadota</taxon>
        <taxon>Alphaproteobacteria</taxon>
        <taxon>Rhodobacterales</taxon>
        <taxon>Roseobacteraceae</taxon>
        <taxon>Roseicyclus</taxon>
    </lineage>
</organism>
<feature type="domain" description="GP-PDE" evidence="2">
    <location>
        <begin position="34"/>
        <end position="210"/>
    </location>
</feature>
<dbReference type="KEGG" id="red:roselon_01538"/>
<dbReference type="eggNOG" id="COG0584">
    <property type="taxonomic scope" value="Bacteria"/>
</dbReference>
<dbReference type="GO" id="GO:0008081">
    <property type="term" value="F:phosphoric diester hydrolase activity"/>
    <property type="evidence" value="ECO:0007669"/>
    <property type="project" value="InterPro"/>
</dbReference>
<protein>
    <submittedName>
        <fullName evidence="3">Glycerophosphoryl diester phosphodiesterase</fullName>
    </submittedName>
</protein>
<name>W8SN55_9RHOB</name>
<feature type="signal peptide" evidence="1">
    <location>
        <begin position="1"/>
        <end position="21"/>
    </location>
</feature>
<accession>W8SN55</accession>
<dbReference type="GO" id="GO:0006629">
    <property type="term" value="P:lipid metabolic process"/>
    <property type="evidence" value="ECO:0007669"/>
    <property type="project" value="InterPro"/>
</dbReference>
<sequence length="210" mass="22919">MIGRVTICIAMAVCSVIPAFAQMSVAERLDDNRPLIAAWRSVSGGFPEGTLAGIRHALEHGVDMIDLHVQRTGDGRHIVFHDAYLNRMTDVQTVYPEGTPGGPSRAARGGRDYLGDYTLDDLRALSLLVDGAASEHPIPTLEEALDLIDGRALAVLTYRPSIARGWWHCWRRAKPGICSSTALTPTSCVTSPKRRAWQATRPSTDRGCRT</sequence>